<dbReference type="EMBL" id="WNYA01015682">
    <property type="protein sequence ID" value="KAG8539207.1"/>
    <property type="molecule type" value="Genomic_DNA"/>
</dbReference>
<comment type="caution">
    <text evidence="2">The sequence shown here is derived from an EMBL/GenBank/DDBJ whole genome shotgun (WGS) entry which is preliminary data.</text>
</comment>
<proteinExistence type="predicted"/>
<dbReference type="Proteomes" id="UP000824782">
    <property type="component" value="Unassembled WGS sequence"/>
</dbReference>
<feature type="compositionally biased region" description="Basic residues" evidence="1">
    <location>
        <begin position="54"/>
        <end position="63"/>
    </location>
</feature>
<feature type="non-terminal residue" evidence="2">
    <location>
        <position position="1"/>
    </location>
</feature>
<evidence type="ECO:0000313" key="3">
    <source>
        <dbReference type="Proteomes" id="UP000824782"/>
    </source>
</evidence>
<reference evidence="2" key="1">
    <citation type="thesis" date="2020" institute="ProQuest LLC" country="789 East Eisenhower Parkway, Ann Arbor, MI, USA">
        <title>Comparative Genomics and Chromosome Evolution.</title>
        <authorList>
            <person name="Mudd A.B."/>
        </authorList>
    </citation>
    <scope>NUCLEOTIDE SEQUENCE</scope>
    <source>
        <strain evidence="2">237g6f4</strain>
        <tissue evidence="2">Blood</tissue>
    </source>
</reference>
<dbReference type="AlphaFoldDB" id="A0AAV6YVN2"/>
<keyword evidence="3" id="KW-1185">Reference proteome</keyword>
<protein>
    <submittedName>
        <fullName evidence="2">Uncharacterized protein</fullName>
    </submittedName>
</protein>
<evidence type="ECO:0000256" key="1">
    <source>
        <dbReference type="SAM" id="MobiDB-lite"/>
    </source>
</evidence>
<feature type="compositionally biased region" description="Acidic residues" evidence="1">
    <location>
        <begin position="36"/>
        <end position="46"/>
    </location>
</feature>
<feature type="compositionally biased region" description="Polar residues" evidence="1">
    <location>
        <begin position="64"/>
        <end position="74"/>
    </location>
</feature>
<gene>
    <name evidence="2" type="ORF">GDO81_021226</name>
</gene>
<sequence length="74" mass="8359">HHLETSENAMDFETAEGIHGCRNEIMHKKDLNLQEEDFNSDDDLSEDGQSRQKAEKRRAKKKVSSLSPGTSCVV</sequence>
<feature type="region of interest" description="Disordered" evidence="1">
    <location>
        <begin position="36"/>
        <end position="74"/>
    </location>
</feature>
<evidence type="ECO:0000313" key="2">
    <source>
        <dbReference type="EMBL" id="KAG8539207.1"/>
    </source>
</evidence>
<name>A0AAV6YVN2_ENGPU</name>
<organism evidence="2 3">
    <name type="scientific">Engystomops pustulosus</name>
    <name type="common">Tungara frog</name>
    <name type="synonym">Physalaemus pustulosus</name>
    <dbReference type="NCBI Taxonomy" id="76066"/>
    <lineage>
        <taxon>Eukaryota</taxon>
        <taxon>Metazoa</taxon>
        <taxon>Chordata</taxon>
        <taxon>Craniata</taxon>
        <taxon>Vertebrata</taxon>
        <taxon>Euteleostomi</taxon>
        <taxon>Amphibia</taxon>
        <taxon>Batrachia</taxon>
        <taxon>Anura</taxon>
        <taxon>Neobatrachia</taxon>
        <taxon>Hyloidea</taxon>
        <taxon>Leptodactylidae</taxon>
        <taxon>Leiuperinae</taxon>
        <taxon>Engystomops</taxon>
    </lineage>
</organism>
<accession>A0AAV6YVN2</accession>